<evidence type="ECO:0000313" key="2">
    <source>
        <dbReference type="Proteomes" id="UP001500064"/>
    </source>
</evidence>
<protein>
    <submittedName>
        <fullName evidence="1">Uncharacterized protein</fullName>
    </submittedName>
</protein>
<sequence>MAPDWRPNARAGTEAAAVNMPIWDGDAVNRVIAVSGMASFDTSEPVMEIVRAVQSRR</sequence>
<evidence type="ECO:0000313" key="1">
    <source>
        <dbReference type="EMBL" id="GAA1629166.1"/>
    </source>
</evidence>
<name>A0ABN2F3K7_9ACTN</name>
<proteinExistence type="predicted"/>
<organism evidence="1 2">
    <name type="scientific">Nonomuraea maheshkhaliensis</name>
    <dbReference type="NCBI Taxonomy" id="419590"/>
    <lineage>
        <taxon>Bacteria</taxon>
        <taxon>Bacillati</taxon>
        <taxon>Actinomycetota</taxon>
        <taxon>Actinomycetes</taxon>
        <taxon>Streptosporangiales</taxon>
        <taxon>Streptosporangiaceae</taxon>
        <taxon>Nonomuraea</taxon>
    </lineage>
</organism>
<keyword evidence="2" id="KW-1185">Reference proteome</keyword>
<dbReference type="Proteomes" id="UP001500064">
    <property type="component" value="Unassembled WGS sequence"/>
</dbReference>
<reference evidence="1 2" key="1">
    <citation type="journal article" date="2019" name="Int. J. Syst. Evol. Microbiol.">
        <title>The Global Catalogue of Microorganisms (GCM) 10K type strain sequencing project: providing services to taxonomists for standard genome sequencing and annotation.</title>
        <authorList>
            <consortium name="The Broad Institute Genomics Platform"/>
            <consortium name="The Broad Institute Genome Sequencing Center for Infectious Disease"/>
            <person name="Wu L."/>
            <person name="Ma J."/>
        </authorList>
    </citation>
    <scope>NUCLEOTIDE SEQUENCE [LARGE SCALE GENOMIC DNA]</scope>
    <source>
        <strain evidence="1 2">JCM 13929</strain>
    </source>
</reference>
<comment type="caution">
    <text evidence="1">The sequence shown here is derived from an EMBL/GenBank/DDBJ whole genome shotgun (WGS) entry which is preliminary data.</text>
</comment>
<dbReference type="EMBL" id="BAAAMU010000016">
    <property type="protein sequence ID" value="GAA1629166.1"/>
    <property type="molecule type" value="Genomic_DNA"/>
</dbReference>
<accession>A0ABN2F3K7</accession>
<gene>
    <name evidence="1" type="ORF">GCM10009733_027360</name>
</gene>